<protein>
    <submittedName>
        <fullName evidence="3">Uncharacterized protein</fullName>
    </submittedName>
</protein>
<feature type="chain" id="PRO_5023069570" evidence="2">
    <location>
        <begin position="18"/>
        <end position="361"/>
    </location>
</feature>
<organism evidence="3 4">
    <name type="scientific">Puccinia graminis f. sp. tritici</name>
    <dbReference type="NCBI Taxonomy" id="56615"/>
    <lineage>
        <taxon>Eukaryota</taxon>
        <taxon>Fungi</taxon>
        <taxon>Dikarya</taxon>
        <taxon>Basidiomycota</taxon>
        <taxon>Pucciniomycotina</taxon>
        <taxon>Pucciniomycetes</taxon>
        <taxon>Pucciniales</taxon>
        <taxon>Pucciniaceae</taxon>
        <taxon>Puccinia</taxon>
    </lineage>
</organism>
<reference evidence="3 4" key="1">
    <citation type="submission" date="2019-05" db="EMBL/GenBank/DDBJ databases">
        <title>Emergence of the Ug99 lineage of the wheat stem rust pathogen through somatic hybridization.</title>
        <authorList>
            <person name="Li F."/>
            <person name="Upadhyaya N.M."/>
            <person name="Sperschneider J."/>
            <person name="Matny O."/>
            <person name="Nguyen-Phuc H."/>
            <person name="Mago R."/>
            <person name="Raley C."/>
            <person name="Miller M.E."/>
            <person name="Silverstein K.A.T."/>
            <person name="Henningsen E."/>
            <person name="Hirsch C.D."/>
            <person name="Visser B."/>
            <person name="Pretorius Z.A."/>
            <person name="Steffenson B.J."/>
            <person name="Schwessinger B."/>
            <person name="Dodds P.N."/>
            <person name="Figueroa M."/>
        </authorList>
    </citation>
    <scope>NUCLEOTIDE SEQUENCE [LARGE SCALE GENOMIC DNA]</scope>
    <source>
        <strain evidence="3">21-0</strain>
    </source>
</reference>
<gene>
    <name evidence="3" type="ORF">PGT21_035297</name>
</gene>
<feature type="signal peptide" evidence="2">
    <location>
        <begin position="1"/>
        <end position="17"/>
    </location>
</feature>
<proteinExistence type="predicted"/>
<accession>A0A5B0QQ83</accession>
<feature type="region of interest" description="Disordered" evidence="1">
    <location>
        <begin position="128"/>
        <end position="148"/>
    </location>
</feature>
<comment type="caution">
    <text evidence="3">The sequence shown here is derived from an EMBL/GenBank/DDBJ whole genome shotgun (WGS) entry which is preliminary data.</text>
</comment>
<evidence type="ECO:0000256" key="1">
    <source>
        <dbReference type="SAM" id="MobiDB-lite"/>
    </source>
</evidence>
<name>A0A5B0QQ83_PUCGR</name>
<feature type="region of interest" description="Disordered" evidence="1">
    <location>
        <begin position="218"/>
        <end position="245"/>
    </location>
</feature>
<keyword evidence="2" id="KW-0732">Signal</keyword>
<keyword evidence="4" id="KW-1185">Reference proteome</keyword>
<evidence type="ECO:0000256" key="2">
    <source>
        <dbReference type="SAM" id="SignalP"/>
    </source>
</evidence>
<sequence length="361" mass="41061">MHHKILGCLFFFTSCQAMDDFNCHPFKPFGEGTTKAVGESHATMRKTSPDFHLTGDPDILNRSDVNHQLTSSDFDTFRSSVSPIQISRKNYPVTFVEGRIPDDPVTGIPTEITGNNPKLRRKLGQRFKQKSSDLIDKRNNPQSWRPPSSLDLKERAEVIKLMGVFMGQQMECDSWERVIRRKHSHLSTSSSSHASEATSDIIEVIQEDKSFPQVISTDTRLPRTPSKPLGNLIGPSHDSVGGETSHDNTIILAKKEVPKSDKFYKLNFDKEVFTSPQRVSETLDNSNLDRILMMCEQLGNQELMMSEEQFIEYRSEFWGKNKAKKVADPTKTVFPTRNPRVTKMAKTYEAAFEILFKNRAI</sequence>
<dbReference type="AlphaFoldDB" id="A0A5B0QQ83"/>
<dbReference type="PROSITE" id="PS51257">
    <property type="entry name" value="PROKAR_LIPOPROTEIN"/>
    <property type="match status" value="1"/>
</dbReference>
<feature type="compositionally biased region" description="Basic and acidic residues" evidence="1">
    <location>
        <begin position="130"/>
        <end position="139"/>
    </location>
</feature>
<dbReference type="Proteomes" id="UP000324748">
    <property type="component" value="Unassembled WGS sequence"/>
</dbReference>
<evidence type="ECO:0000313" key="3">
    <source>
        <dbReference type="EMBL" id="KAA1115330.1"/>
    </source>
</evidence>
<evidence type="ECO:0000313" key="4">
    <source>
        <dbReference type="Proteomes" id="UP000324748"/>
    </source>
</evidence>
<dbReference type="EMBL" id="VSWC01000014">
    <property type="protein sequence ID" value="KAA1115330.1"/>
    <property type="molecule type" value="Genomic_DNA"/>
</dbReference>